<evidence type="ECO:0000259" key="1">
    <source>
        <dbReference type="Pfam" id="PF07475"/>
    </source>
</evidence>
<keyword evidence="2" id="KW-0808">Transferase</keyword>
<keyword evidence="2" id="KW-0418">Kinase</keyword>
<dbReference type="InterPro" id="IPR027417">
    <property type="entry name" value="P-loop_NTPase"/>
</dbReference>
<accession>A0A497ZYS7</accession>
<dbReference type="AlphaFoldDB" id="A0A497ZYS7"/>
<dbReference type="SUPFAM" id="SSF53795">
    <property type="entry name" value="PEP carboxykinase-like"/>
    <property type="match status" value="1"/>
</dbReference>
<feature type="domain" description="HPr kinase/phosphorylase C-terminal" evidence="1">
    <location>
        <begin position="15"/>
        <end position="90"/>
    </location>
</feature>
<dbReference type="EMBL" id="RCCT01000002">
    <property type="protein sequence ID" value="RLK08157.1"/>
    <property type="molecule type" value="Genomic_DNA"/>
</dbReference>
<gene>
    <name evidence="2" type="ORF">CLV75_1826</name>
</gene>
<dbReference type="Pfam" id="PF07475">
    <property type="entry name" value="Hpr_kinase_C"/>
    <property type="match status" value="1"/>
</dbReference>
<keyword evidence="3" id="KW-1185">Reference proteome</keyword>
<evidence type="ECO:0000313" key="2">
    <source>
        <dbReference type="EMBL" id="RLK08157.1"/>
    </source>
</evidence>
<dbReference type="Proteomes" id="UP000271700">
    <property type="component" value="Unassembled WGS sequence"/>
</dbReference>
<organism evidence="2 3">
    <name type="scientific">Ruegeria conchae</name>
    <dbReference type="NCBI Taxonomy" id="981384"/>
    <lineage>
        <taxon>Bacteria</taxon>
        <taxon>Pseudomonadati</taxon>
        <taxon>Pseudomonadota</taxon>
        <taxon>Alphaproteobacteria</taxon>
        <taxon>Rhodobacterales</taxon>
        <taxon>Roseobacteraceae</taxon>
        <taxon>Ruegeria</taxon>
    </lineage>
</organism>
<dbReference type="OrthoDB" id="8326226at2"/>
<dbReference type="CDD" id="cd01918">
    <property type="entry name" value="HprK_C"/>
    <property type="match status" value="1"/>
</dbReference>
<dbReference type="GO" id="GO:0005524">
    <property type="term" value="F:ATP binding"/>
    <property type="evidence" value="ECO:0007669"/>
    <property type="project" value="InterPro"/>
</dbReference>
<evidence type="ECO:0000313" key="3">
    <source>
        <dbReference type="Proteomes" id="UP000271700"/>
    </source>
</evidence>
<name>A0A497ZYS7_9RHOB</name>
<comment type="caution">
    <text evidence="2">The sequence shown here is derived from an EMBL/GenBank/DDBJ whole genome shotgun (WGS) entry which is preliminary data.</text>
</comment>
<dbReference type="InterPro" id="IPR011104">
    <property type="entry name" value="Hpr_kin/Pase_C"/>
</dbReference>
<dbReference type="RefSeq" id="WP_010437718.1">
    <property type="nucleotide sequence ID" value="NZ_AEYW01000001.1"/>
</dbReference>
<proteinExistence type="predicted"/>
<dbReference type="GO" id="GO:0006109">
    <property type="term" value="P:regulation of carbohydrate metabolic process"/>
    <property type="evidence" value="ECO:0007669"/>
    <property type="project" value="InterPro"/>
</dbReference>
<dbReference type="GO" id="GO:0000155">
    <property type="term" value="F:phosphorelay sensor kinase activity"/>
    <property type="evidence" value="ECO:0007669"/>
    <property type="project" value="InterPro"/>
</dbReference>
<sequence>MNAIPLQDIADQRTACIHATCVAVQGSGVLIIGASGAGKSGLALQMMALGAQLVGDDRVDMFVQNDQVVANAVAPIEGLIEARGIGLLRAASVGPVPLAYIVDLDQTASARLPEPSDVCVLKRTVPLLRGAGVPNLAAGLIQLVRMGRVAPEWPNS</sequence>
<dbReference type="STRING" id="981384.GCA_000192475_04431"/>
<reference evidence="2 3" key="1">
    <citation type="submission" date="2018-10" db="EMBL/GenBank/DDBJ databases">
        <title>Genomic Encyclopedia of Archaeal and Bacterial Type Strains, Phase II (KMG-II): from individual species to whole genera.</title>
        <authorList>
            <person name="Goeker M."/>
        </authorList>
    </citation>
    <scope>NUCLEOTIDE SEQUENCE [LARGE SCALE GENOMIC DNA]</scope>
    <source>
        <strain evidence="2 3">DSM 29317</strain>
    </source>
</reference>
<protein>
    <submittedName>
        <fullName evidence="2">Hpr(Ser) kinase/phosphatase</fullName>
    </submittedName>
</protein>
<dbReference type="Gene3D" id="3.40.50.300">
    <property type="entry name" value="P-loop containing nucleotide triphosphate hydrolases"/>
    <property type="match status" value="1"/>
</dbReference>